<reference evidence="2" key="1">
    <citation type="journal article" date="2019" name="Int. J. Syst. Evol. Microbiol.">
        <title>The Global Catalogue of Microorganisms (GCM) 10K type strain sequencing project: providing services to taxonomists for standard genome sequencing and annotation.</title>
        <authorList>
            <consortium name="The Broad Institute Genomics Platform"/>
            <consortium name="The Broad Institute Genome Sequencing Center for Infectious Disease"/>
            <person name="Wu L."/>
            <person name="Ma J."/>
        </authorList>
    </citation>
    <scope>NUCLEOTIDE SEQUENCE [LARGE SCALE GENOMIC DNA]</scope>
    <source>
        <strain evidence="2">KCTC 52487</strain>
    </source>
</reference>
<dbReference type="CDD" id="cd00085">
    <property type="entry name" value="HNHc"/>
    <property type="match status" value="1"/>
</dbReference>
<name>A0ABV6ZWY9_9PROT</name>
<organism evidence="1 2">
    <name type="scientific">Hyphobacterium vulgare</name>
    <dbReference type="NCBI Taxonomy" id="1736751"/>
    <lineage>
        <taxon>Bacteria</taxon>
        <taxon>Pseudomonadati</taxon>
        <taxon>Pseudomonadota</taxon>
        <taxon>Alphaproteobacteria</taxon>
        <taxon>Maricaulales</taxon>
        <taxon>Maricaulaceae</taxon>
        <taxon>Hyphobacterium</taxon>
    </lineage>
</organism>
<dbReference type="Gene3D" id="1.10.30.50">
    <property type="match status" value="1"/>
</dbReference>
<accession>A0ABV6ZWY9</accession>
<gene>
    <name evidence="1" type="ORF">ACFOOR_07585</name>
</gene>
<dbReference type="EMBL" id="JBHRSV010000012">
    <property type="protein sequence ID" value="MFC2925964.1"/>
    <property type="molecule type" value="Genomic_DNA"/>
</dbReference>
<keyword evidence="1" id="KW-0378">Hydrolase</keyword>
<comment type="caution">
    <text evidence="1">The sequence shown here is derived from an EMBL/GenBank/DDBJ whole genome shotgun (WGS) entry which is preliminary data.</text>
</comment>
<keyword evidence="2" id="KW-1185">Reference proteome</keyword>
<protein>
    <submittedName>
        <fullName evidence="1">HNH endonuclease signature motif containing protein</fullName>
    </submittedName>
</protein>
<proteinExistence type="predicted"/>
<dbReference type="Proteomes" id="UP001595379">
    <property type="component" value="Unassembled WGS sequence"/>
</dbReference>
<evidence type="ECO:0000313" key="1">
    <source>
        <dbReference type="EMBL" id="MFC2925964.1"/>
    </source>
</evidence>
<keyword evidence="1" id="KW-0255">Endonuclease</keyword>
<keyword evidence="1" id="KW-0540">Nuclease</keyword>
<dbReference type="RefSeq" id="WP_343164851.1">
    <property type="nucleotide sequence ID" value="NZ_JBHRSV010000012.1"/>
</dbReference>
<sequence length="292" mass="33043">MRNLPAPSRASDRLDLVRAIRRYRYAGQQLGHDITEAELERVIALYDKYEQDRGAPCTEFKGDDLPFSLREELFAAYDKTQEGRILHSVRERLLKDIDLCPVCGIGRAVELDHHLPRSVFKPLAIHTRNLVPMCHDCNLAKLAGFSDEGAGFLHPYYDVLPDIDFVQVSVNLNAADLVVSFSIDAAAALPLGYYDRLTVQMHDLKLNDRYQQEVNTYISSHAAALHLSYRASGQDGVREALRLQTQFEIRAFHRNHWRPVLLRALTDHEGFTDGGFADILPISEDMLEDLGG</sequence>
<dbReference type="InterPro" id="IPR003615">
    <property type="entry name" value="HNH_nuc"/>
</dbReference>
<dbReference type="GO" id="GO:0004519">
    <property type="term" value="F:endonuclease activity"/>
    <property type="evidence" value="ECO:0007669"/>
    <property type="project" value="UniProtKB-KW"/>
</dbReference>
<evidence type="ECO:0000313" key="2">
    <source>
        <dbReference type="Proteomes" id="UP001595379"/>
    </source>
</evidence>